<dbReference type="KEGG" id="daur:Daura_43340"/>
<dbReference type="RefSeq" id="WP_033362487.1">
    <property type="nucleotide sequence ID" value="NZ_CP073767.1"/>
</dbReference>
<proteinExistence type="predicted"/>
<name>A0A9Q9IHM5_9ACTN</name>
<gene>
    <name evidence="1" type="ORF">Daura_43340</name>
</gene>
<reference evidence="1" key="1">
    <citation type="submission" date="2021-04" db="EMBL/GenBank/DDBJ databases">
        <title>Dactylosporangium aurantiacum NRRL B-8018 full assembly.</title>
        <authorList>
            <person name="Hartkoorn R.C."/>
            <person name="Beaudoing E."/>
            <person name="Hot D."/>
        </authorList>
    </citation>
    <scope>NUCLEOTIDE SEQUENCE</scope>
    <source>
        <strain evidence="1">NRRL B-8018</strain>
    </source>
</reference>
<dbReference type="Proteomes" id="UP001058003">
    <property type="component" value="Chromosome"/>
</dbReference>
<dbReference type="OrthoDB" id="4772769at2"/>
<accession>A0A9Q9IHM5</accession>
<evidence type="ECO:0000313" key="1">
    <source>
        <dbReference type="EMBL" id="UWZ53323.1"/>
    </source>
</evidence>
<protein>
    <submittedName>
        <fullName evidence="1">Uncharacterized protein</fullName>
    </submittedName>
</protein>
<dbReference type="InterPro" id="IPR053847">
    <property type="entry name" value="DUF6928"/>
</dbReference>
<keyword evidence="2" id="KW-1185">Reference proteome</keyword>
<evidence type="ECO:0000313" key="2">
    <source>
        <dbReference type="Proteomes" id="UP001058003"/>
    </source>
</evidence>
<organism evidence="1 2">
    <name type="scientific">Dactylosporangium aurantiacum</name>
    <dbReference type="NCBI Taxonomy" id="35754"/>
    <lineage>
        <taxon>Bacteria</taxon>
        <taxon>Bacillati</taxon>
        <taxon>Actinomycetota</taxon>
        <taxon>Actinomycetes</taxon>
        <taxon>Micromonosporales</taxon>
        <taxon>Micromonosporaceae</taxon>
        <taxon>Dactylosporangium</taxon>
    </lineage>
</organism>
<sequence length="197" mass="20806">MAFNDTLVVSSDGNPIDVLRACPVLDKPAARLLAERLFPGAALEEIGDLLLADALDPPRDVVYVGCYAGLDLVSSWTLTPQRPSQLDPVVHAATGRRQTLLHAAHGDAAWCSFGLWRDGALVRALSVCTDPGVLEDTGERLPFEADAPHDPAGLGDRALQALMGFSCAGHDRLDDVDPELIPVVAYRVTGAAVSTAS</sequence>
<dbReference type="EMBL" id="CP073767">
    <property type="protein sequence ID" value="UWZ53323.1"/>
    <property type="molecule type" value="Genomic_DNA"/>
</dbReference>
<dbReference type="AlphaFoldDB" id="A0A9Q9IHM5"/>
<dbReference type="Pfam" id="PF21997">
    <property type="entry name" value="DUF6928"/>
    <property type="match status" value="1"/>
</dbReference>